<name>A0ABQ2UUK7_9ACTN</name>
<dbReference type="EMBL" id="BMRP01000004">
    <property type="protein sequence ID" value="GGU52441.1"/>
    <property type="molecule type" value="Genomic_DNA"/>
</dbReference>
<dbReference type="Gene3D" id="3.40.50.1980">
    <property type="entry name" value="Nitrogenase molybdenum iron protein domain"/>
    <property type="match status" value="1"/>
</dbReference>
<accession>A0ABQ2UUK7</accession>
<dbReference type="SUPFAM" id="SSF53807">
    <property type="entry name" value="Helical backbone' metal receptor"/>
    <property type="match status" value="1"/>
</dbReference>
<proteinExistence type="predicted"/>
<protein>
    <submittedName>
        <fullName evidence="2">Uncharacterized protein</fullName>
    </submittedName>
</protein>
<reference evidence="3" key="1">
    <citation type="journal article" date="2019" name="Int. J. Syst. Evol. Microbiol.">
        <title>The Global Catalogue of Microorganisms (GCM) 10K type strain sequencing project: providing services to taxonomists for standard genome sequencing and annotation.</title>
        <authorList>
            <consortium name="The Broad Institute Genomics Platform"/>
            <consortium name="The Broad Institute Genome Sequencing Center for Infectious Disease"/>
            <person name="Wu L."/>
            <person name="Ma J."/>
        </authorList>
    </citation>
    <scope>NUCLEOTIDE SEQUENCE [LARGE SCALE GENOMIC DNA]</scope>
    <source>
        <strain evidence="3">JCM 3399</strain>
    </source>
</reference>
<evidence type="ECO:0000256" key="1">
    <source>
        <dbReference type="SAM" id="MobiDB-lite"/>
    </source>
</evidence>
<dbReference type="Proteomes" id="UP000654471">
    <property type="component" value="Unassembled WGS sequence"/>
</dbReference>
<feature type="region of interest" description="Disordered" evidence="1">
    <location>
        <begin position="21"/>
        <end position="63"/>
    </location>
</feature>
<evidence type="ECO:0000313" key="3">
    <source>
        <dbReference type="Proteomes" id="UP000654471"/>
    </source>
</evidence>
<gene>
    <name evidence="2" type="ORF">GCM10010211_16060</name>
</gene>
<sequence length="165" mass="17736">MGWLCSLIQGWVKPWAPQVAVGGAGCRGSPAASRPFGGREEGRRQADDPATEAGPENTGQADAEWIFTGVHGDPKPTRRDTAGQNPLRKYLRAVGDGHAENVKDETWYLGPGVTAADGVPDDLRGFLAWHRPSGTDGPAPTVRHRPERTRCRVPSADRGAVRRHG</sequence>
<comment type="caution">
    <text evidence="2">The sequence shown here is derived from an EMBL/GenBank/DDBJ whole genome shotgun (WGS) entry which is preliminary data.</text>
</comment>
<organism evidence="2 3">
    <name type="scientific">Streptomyces albospinus</name>
    <dbReference type="NCBI Taxonomy" id="285515"/>
    <lineage>
        <taxon>Bacteria</taxon>
        <taxon>Bacillati</taxon>
        <taxon>Actinomycetota</taxon>
        <taxon>Actinomycetes</taxon>
        <taxon>Kitasatosporales</taxon>
        <taxon>Streptomycetaceae</taxon>
        <taxon>Streptomyces</taxon>
    </lineage>
</organism>
<keyword evidence="3" id="KW-1185">Reference proteome</keyword>
<feature type="region of interest" description="Disordered" evidence="1">
    <location>
        <begin position="130"/>
        <end position="165"/>
    </location>
</feature>
<evidence type="ECO:0000313" key="2">
    <source>
        <dbReference type="EMBL" id="GGU52441.1"/>
    </source>
</evidence>
<feature type="compositionally biased region" description="Basic and acidic residues" evidence="1">
    <location>
        <begin position="37"/>
        <end position="47"/>
    </location>
</feature>